<name>A0A9N9XMD3_PHYSR</name>
<dbReference type="PANTHER" id="PTHR20905:SF28">
    <property type="entry name" value="GH28833P-RELATED"/>
    <property type="match status" value="1"/>
</dbReference>
<dbReference type="Proteomes" id="UP001153712">
    <property type="component" value="Chromosome 2"/>
</dbReference>
<dbReference type="SUPFAM" id="SSF55729">
    <property type="entry name" value="Acyl-CoA N-acyltransferases (Nat)"/>
    <property type="match status" value="1"/>
</dbReference>
<gene>
    <name evidence="2" type="ORF">PHYEVI_LOCUS4628</name>
</gene>
<dbReference type="AlphaFoldDB" id="A0A9N9XMD3"/>
<keyword evidence="3" id="KW-1185">Reference proteome</keyword>
<dbReference type="PANTHER" id="PTHR20905">
    <property type="entry name" value="N-ACETYLTRANSFERASE-RELATED"/>
    <property type="match status" value="1"/>
</dbReference>
<organism evidence="2 3">
    <name type="scientific">Phyllotreta striolata</name>
    <name type="common">Striped flea beetle</name>
    <name type="synonym">Crioceris striolata</name>
    <dbReference type="NCBI Taxonomy" id="444603"/>
    <lineage>
        <taxon>Eukaryota</taxon>
        <taxon>Metazoa</taxon>
        <taxon>Ecdysozoa</taxon>
        <taxon>Arthropoda</taxon>
        <taxon>Hexapoda</taxon>
        <taxon>Insecta</taxon>
        <taxon>Pterygota</taxon>
        <taxon>Neoptera</taxon>
        <taxon>Endopterygota</taxon>
        <taxon>Coleoptera</taxon>
        <taxon>Polyphaga</taxon>
        <taxon>Cucujiformia</taxon>
        <taxon>Chrysomeloidea</taxon>
        <taxon>Chrysomelidae</taxon>
        <taxon>Galerucinae</taxon>
        <taxon>Alticini</taxon>
        <taxon>Phyllotreta</taxon>
    </lineage>
</organism>
<feature type="compositionally biased region" description="Basic residues" evidence="1">
    <location>
        <begin position="269"/>
        <end position="284"/>
    </location>
</feature>
<evidence type="ECO:0000256" key="1">
    <source>
        <dbReference type="SAM" id="MobiDB-lite"/>
    </source>
</evidence>
<accession>A0A9N9XMD3</accession>
<dbReference type="GO" id="GO:0008080">
    <property type="term" value="F:N-acetyltransferase activity"/>
    <property type="evidence" value="ECO:0007669"/>
    <property type="project" value="TreeGrafter"/>
</dbReference>
<dbReference type="OrthoDB" id="6588672at2759"/>
<evidence type="ECO:0000313" key="2">
    <source>
        <dbReference type="EMBL" id="CAG9858237.1"/>
    </source>
</evidence>
<evidence type="ECO:0008006" key="4">
    <source>
        <dbReference type="Google" id="ProtNLM"/>
    </source>
</evidence>
<reference evidence="2" key="1">
    <citation type="submission" date="2022-01" db="EMBL/GenBank/DDBJ databases">
        <authorList>
            <person name="King R."/>
        </authorList>
    </citation>
    <scope>NUCLEOTIDE SEQUENCE</scope>
</reference>
<dbReference type="InterPro" id="IPR016181">
    <property type="entry name" value="Acyl_CoA_acyltransferase"/>
</dbReference>
<dbReference type="EMBL" id="OU900095">
    <property type="protein sequence ID" value="CAG9858237.1"/>
    <property type="molecule type" value="Genomic_DNA"/>
</dbReference>
<evidence type="ECO:0000313" key="3">
    <source>
        <dbReference type="Proteomes" id="UP001153712"/>
    </source>
</evidence>
<dbReference type="Gene3D" id="3.40.630.30">
    <property type="match status" value="1"/>
</dbReference>
<protein>
    <recommendedName>
        <fullName evidence="4">N-acetyltransferase domain-containing protein</fullName>
    </recommendedName>
</protein>
<sequence length="284" mass="31847">MGSMDACNNSLSRASYESQDQSATNCGPLIWRRMSVGVRIQDAMPENFDDVVDLILNFYVPHNPLYKSSKILEDAESLATFKEMLYSYLKQGHSLVAVDECTDRIVGALVLSLVKKSTFGLEFDRLEIGRGKALRTITSFVNDASRMVDIFERFQCDVYMRYMFTCVHGDYRTNGIGQNMLSASIDVAHYLDVPVIMGIADQPLLQKVYLDLGMTIQYSSKVIELENDVDDLGSRENYYQCLVMGCLVLPPSNPEPKSNSADLNPAGKNKSKISRIKSKSKKDL</sequence>
<feature type="region of interest" description="Disordered" evidence="1">
    <location>
        <begin position="254"/>
        <end position="284"/>
    </location>
</feature>
<proteinExistence type="predicted"/>